<accession>A0A847CZY2</accession>
<comment type="caution">
    <text evidence="1">The sequence shown here is derived from an EMBL/GenBank/DDBJ whole genome shotgun (WGS) entry which is preliminary data.</text>
</comment>
<sequence>MNKDSEYFFIDINIVTMKIVNWGISDTATLTGDTDDKDVHRIFLTKGQYNKLKKYLR</sequence>
<organism evidence="1 2">
    <name type="scientific">Candidatus Dojkabacteria bacterium</name>
    <dbReference type="NCBI Taxonomy" id="2099670"/>
    <lineage>
        <taxon>Bacteria</taxon>
        <taxon>Candidatus Dojkabacteria</taxon>
    </lineage>
</organism>
<reference evidence="1 2" key="1">
    <citation type="journal article" date="2020" name="Biotechnol. Biofuels">
        <title>New insights from the biogas microbiome by comprehensive genome-resolved metagenomics of nearly 1600 species originating from multiple anaerobic digesters.</title>
        <authorList>
            <person name="Campanaro S."/>
            <person name="Treu L."/>
            <person name="Rodriguez-R L.M."/>
            <person name="Kovalovszki A."/>
            <person name="Ziels R.M."/>
            <person name="Maus I."/>
            <person name="Zhu X."/>
            <person name="Kougias P.G."/>
            <person name="Basile A."/>
            <person name="Luo G."/>
            <person name="Schluter A."/>
            <person name="Konstantinidis K.T."/>
            <person name="Angelidaki I."/>
        </authorList>
    </citation>
    <scope>NUCLEOTIDE SEQUENCE [LARGE SCALE GENOMIC DNA]</scope>
    <source>
        <strain evidence="1">AS06rmzACSIP_65</strain>
    </source>
</reference>
<dbReference type="EMBL" id="JAAZBX010000002">
    <property type="protein sequence ID" value="NLD25235.1"/>
    <property type="molecule type" value="Genomic_DNA"/>
</dbReference>
<evidence type="ECO:0000313" key="1">
    <source>
        <dbReference type="EMBL" id="NLD25235.1"/>
    </source>
</evidence>
<evidence type="ECO:0000313" key="2">
    <source>
        <dbReference type="Proteomes" id="UP000545876"/>
    </source>
</evidence>
<dbReference type="AlphaFoldDB" id="A0A847CZY2"/>
<protein>
    <submittedName>
        <fullName evidence="1">Uncharacterized protein</fullName>
    </submittedName>
</protein>
<dbReference type="Proteomes" id="UP000545876">
    <property type="component" value="Unassembled WGS sequence"/>
</dbReference>
<gene>
    <name evidence="1" type="ORF">GX656_01155</name>
</gene>
<name>A0A847CZY2_9BACT</name>
<proteinExistence type="predicted"/>